<dbReference type="STRING" id="1094556.MCY_00261"/>
<dbReference type="SUPFAM" id="SSF141488">
    <property type="entry name" value="YdhA-like"/>
    <property type="match status" value="1"/>
</dbReference>
<dbReference type="RefSeq" id="WP_007346565.1">
    <property type="nucleotide sequence ID" value="NZ_CALY02000014.1"/>
</dbReference>
<accession>J1JQP9</accession>
<keyword evidence="3" id="KW-0564">Palmitate</keyword>
<feature type="chain" id="PRO_5003744001" description="C-type lysozyme inhibitor domain-containing protein" evidence="5">
    <location>
        <begin position="26"/>
        <end position="129"/>
    </location>
</feature>
<keyword evidence="8" id="KW-1185">Reference proteome</keyword>
<keyword evidence="4" id="KW-0449">Lipoprotein</keyword>
<dbReference type="AlphaFoldDB" id="J1JQP9"/>
<dbReference type="Gene3D" id="2.40.128.200">
    <property type="match status" value="1"/>
</dbReference>
<evidence type="ECO:0000256" key="3">
    <source>
        <dbReference type="ARBA" id="ARBA00023139"/>
    </source>
</evidence>
<dbReference type="OrthoDB" id="120729at2"/>
<dbReference type="eggNOG" id="COG3895">
    <property type="taxonomic scope" value="Bacteria"/>
</dbReference>
<gene>
    <name evidence="7" type="ORF">MCY_00261</name>
</gene>
<organism evidence="7 8">
    <name type="scientific">Bartonella rattimassiliensis 15908</name>
    <dbReference type="NCBI Taxonomy" id="1094556"/>
    <lineage>
        <taxon>Bacteria</taxon>
        <taxon>Pseudomonadati</taxon>
        <taxon>Pseudomonadota</taxon>
        <taxon>Alphaproteobacteria</taxon>
        <taxon>Hyphomicrobiales</taxon>
        <taxon>Bartonellaceae</taxon>
        <taxon>Bartonella</taxon>
    </lineage>
</organism>
<dbReference type="InterPro" id="IPR018660">
    <property type="entry name" value="MliC"/>
</dbReference>
<evidence type="ECO:0000313" key="7">
    <source>
        <dbReference type="EMBL" id="EJF87137.1"/>
    </source>
</evidence>
<protein>
    <recommendedName>
        <fullName evidence="6">C-type lysozyme inhibitor domain-containing protein</fullName>
    </recommendedName>
</protein>
<evidence type="ECO:0000313" key="8">
    <source>
        <dbReference type="Proteomes" id="UP000001077"/>
    </source>
</evidence>
<dbReference type="Pfam" id="PF09864">
    <property type="entry name" value="MliC"/>
    <property type="match status" value="1"/>
</dbReference>
<dbReference type="PATRIC" id="fig|1094556.3.peg.340"/>
<dbReference type="Proteomes" id="UP000001077">
    <property type="component" value="Unassembled WGS sequence"/>
</dbReference>
<evidence type="ECO:0000259" key="6">
    <source>
        <dbReference type="Pfam" id="PF09864"/>
    </source>
</evidence>
<comment type="caution">
    <text evidence="7">The sequence shown here is derived from an EMBL/GenBank/DDBJ whole genome shotgun (WGS) entry which is preliminary data.</text>
</comment>
<proteinExistence type="predicted"/>
<keyword evidence="1 5" id="KW-0732">Signal</keyword>
<keyword evidence="2" id="KW-0472">Membrane</keyword>
<evidence type="ECO:0000256" key="2">
    <source>
        <dbReference type="ARBA" id="ARBA00023136"/>
    </source>
</evidence>
<feature type="signal peptide" evidence="5">
    <location>
        <begin position="1"/>
        <end position="25"/>
    </location>
</feature>
<evidence type="ECO:0000256" key="1">
    <source>
        <dbReference type="ARBA" id="ARBA00022729"/>
    </source>
</evidence>
<evidence type="ECO:0000256" key="4">
    <source>
        <dbReference type="ARBA" id="ARBA00023288"/>
    </source>
</evidence>
<dbReference type="HOGENOM" id="CLU_151151_1_0_5"/>
<sequence length="129" mass="14187">MKKAFIIGFFAALSLSLFSSLNAFAGSLVIEVPDDPEPTTEIVSYQCDTGTSKEHIEVTYLNAGNISLVDFKWNGKRIIASRSINASGVKYMGGSYIWWTKGDEATLSDLINDPEGKNLIQCVEEQKTE</sequence>
<dbReference type="InterPro" id="IPR036328">
    <property type="entry name" value="MliC_sf"/>
</dbReference>
<reference evidence="7 8" key="1">
    <citation type="submission" date="2012-03" db="EMBL/GenBank/DDBJ databases">
        <title>The Genome Sequence of Bartonella rattimassiliensis 15908.</title>
        <authorList>
            <consortium name="The Broad Institute Genome Sequencing Platform"/>
            <consortium name="The Broad Institute Genome Sequencing Center for Infectious Disease"/>
            <person name="Feldgarden M."/>
            <person name="Kirby J."/>
            <person name="Kosoy M."/>
            <person name="Birtles R."/>
            <person name="Probert W.S."/>
            <person name="Chiaraviglio L."/>
            <person name="Young S.K."/>
            <person name="Zeng Q."/>
            <person name="Gargeya S."/>
            <person name="Fitzgerald M."/>
            <person name="Haas B."/>
            <person name="Abouelleil A."/>
            <person name="Alvarado L."/>
            <person name="Arachchi H.M."/>
            <person name="Berlin A."/>
            <person name="Chapman S.B."/>
            <person name="Gearin G."/>
            <person name="Goldberg J."/>
            <person name="Griggs A."/>
            <person name="Gujja S."/>
            <person name="Hansen M."/>
            <person name="Heiman D."/>
            <person name="Howarth C."/>
            <person name="Larimer J."/>
            <person name="Lui A."/>
            <person name="MacDonald P.J.P."/>
            <person name="McCowen C."/>
            <person name="Montmayeur A."/>
            <person name="Murphy C."/>
            <person name="Neiman D."/>
            <person name="Pearson M."/>
            <person name="Priest M."/>
            <person name="Roberts A."/>
            <person name="Saif S."/>
            <person name="Shea T."/>
            <person name="Sisk P."/>
            <person name="Stolte C."/>
            <person name="Sykes S."/>
            <person name="Wortman J."/>
            <person name="Nusbaum C."/>
            <person name="Birren B."/>
        </authorList>
    </citation>
    <scope>NUCLEOTIDE SEQUENCE [LARGE SCALE GENOMIC DNA]</scope>
    <source>
        <strain evidence="7 8">15908</strain>
    </source>
</reference>
<dbReference type="EMBL" id="AILY01000008">
    <property type="protein sequence ID" value="EJF87137.1"/>
    <property type="molecule type" value="Genomic_DNA"/>
</dbReference>
<evidence type="ECO:0000256" key="5">
    <source>
        <dbReference type="SAM" id="SignalP"/>
    </source>
</evidence>
<feature type="domain" description="C-type lysozyme inhibitor" evidence="6">
    <location>
        <begin position="45"/>
        <end position="114"/>
    </location>
</feature>
<name>J1JQP9_9HYPH</name>